<protein>
    <submittedName>
        <fullName evidence="8">Polysaccharide biosynthesis protein</fullName>
    </submittedName>
</protein>
<reference evidence="8 9" key="1">
    <citation type="submission" date="2014-02" db="EMBL/GenBank/DDBJ databases">
        <title>Draft genome sequence of Lysinibacillus manganicus DSM 26584T.</title>
        <authorList>
            <person name="Zhang F."/>
            <person name="Wang G."/>
            <person name="Zhang L."/>
        </authorList>
    </citation>
    <scope>NUCLEOTIDE SEQUENCE [LARGE SCALE GENOMIC DNA]</scope>
    <source>
        <strain evidence="8 9">DSM 26584</strain>
    </source>
</reference>
<evidence type="ECO:0000313" key="9">
    <source>
        <dbReference type="Proteomes" id="UP000030416"/>
    </source>
</evidence>
<feature type="transmembrane region" description="Helical" evidence="7">
    <location>
        <begin position="149"/>
        <end position="169"/>
    </location>
</feature>
<proteinExistence type="inferred from homology"/>
<feature type="transmembrane region" description="Helical" evidence="7">
    <location>
        <begin position="217"/>
        <end position="238"/>
    </location>
</feature>
<dbReference type="InterPro" id="IPR050833">
    <property type="entry name" value="Poly_Biosynth_Transport"/>
</dbReference>
<keyword evidence="4 7" id="KW-0812">Transmembrane</keyword>
<dbReference type="STRING" id="1384049.CD29_14500"/>
<dbReference type="Proteomes" id="UP000030416">
    <property type="component" value="Unassembled WGS sequence"/>
</dbReference>
<evidence type="ECO:0000313" key="8">
    <source>
        <dbReference type="EMBL" id="KGR77646.1"/>
    </source>
</evidence>
<evidence type="ECO:0000256" key="1">
    <source>
        <dbReference type="ARBA" id="ARBA00004651"/>
    </source>
</evidence>
<dbReference type="CDD" id="cd13127">
    <property type="entry name" value="MATE_tuaB_like"/>
    <property type="match status" value="1"/>
</dbReference>
<accession>A0A0A3HYG1</accession>
<evidence type="ECO:0000256" key="3">
    <source>
        <dbReference type="ARBA" id="ARBA00022475"/>
    </source>
</evidence>
<feature type="transmembrane region" description="Helical" evidence="7">
    <location>
        <begin position="48"/>
        <end position="72"/>
    </location>
</feature>
<dbReference type="RefSeq" id="WP_036188036.1">
    <property type="nucleotide sequence ID" value="NZ_AVDA01000017.1"/>
</dbReference>
<dbReference type="EMBL" id="JPVN01000017">
    <property type="protein sequence ID" value="KGR77646.1"/>
    <property type="molecule type" value="Genomic_DNA"/>
</dbReference>
<keyword evidence="6 7" id="KW-0472">Membrane</keyword>
<feature type="transmembrane region" description="Helical" evidence="7">
    <location>
        <begin position="118"/>
        <end position="140"/>
    </location>
</feature>
<comment type="similarity">
    <text evidence="2">Belongs to the polysaccharide synthase family.</text>
</comment>
<feature type="transmembrane region" description="Helical" evidence="7">
    <location>
        <begin position="447"/>
        <end position="465"/>
    </location>
</feature>
<sequence length="490" mass="55222">MGYHYEITKSKVISSLLWKIGERLGTQGTQLLVIIILARLLLPEEFGLIVIVTVFITIGGYVVDSGFAEALIQKKDADEIDFSSVFYLNLFTASILYLVFFFSAPSIAAFFNESQLTVILRVLSISLFFNAFNSVQLAVISRHMQHKKLFTSSFTAILTAGTIGITLAILDFEIWALVTHTLVHRLLVTVILWFTVKWRPKFIFSIKKLKKLFSYGWKLLFSTVLYTFYLQLHNLLIGKIFSPSILGFYNRGMQFPNIIVDNINGSIQTVLFPALSAEQENLAKMKEMLNRLVVLSSFIIFPMMVGLAVITEPLVSFLLTDKWLPTVPLMQLFCAYYALWAIDISNLQVIKAMGRSDLYLKLEIFKFVMGLILLLVGLPFGVYVLAMGMFATELLGTIASGVVVSKLLKFNIWKQWKSVIPVLLVSIGMGCVVYSEKFLGLPNSLTLVVQVITGVVVYLVLAKVFKLRSFTDLMSILRNRKEPEIAMEGQ</sequence>
<comment type="caution">
    <text evidence="8">The sequence shown here is derived from an EMBL/GenBank/DDBJ whole genome shotgun (WGS) entry which is preliminary data.</text>
</comment>
<organism evidence="8 9">
    <name type="scientific">Ureibacillus manganicus DSM 26584</name>
    <dbReference type="NCBI Taxonomy" id="1384049"/>
    <lineage>
        <taxon>Bacteria</taxon>
        <taxon>Bacillati</taxon>
        <taxon>Bacillota</taxon>
        <taxon>Bacilli</taxon>
        <taxon>Bacillales</taxon>
        <taxon>Caryophanaceae</taxon>
        <taxon>Ureibacillus</taxon>
    </lineage>
</organism>
<comment type="subcellular location">
    <subcellularLocation>
        <location evidence="1">Cell membrane</location>
        <topology evidence="1">Multi-pass membrane protein</topology>
    </subcellularLocation>
</comment>
<dbReference type="Pfam" id="PF13440">
    <property type="entry name" value="Polysacc_synt_3"/>
    <property type="match status" value="1"/>
</dbReference>
<name>A0A0A3HYG1_9BACL</name>
<dbReference type="PANTHER" id="PTHR30250:SF10">
    <property type="entry name" value="LIPOPOLYSACCHARIDE BIOSYNTHESIS PROTEIN WZXC"/>
    <property type="match status" value="1"/>
</dbReference>
<evidence type="ECO:0000256" key="5">
    <source>
        <dbReference type="ARBA" id="ARBA00022989"/>
    </source>
</evidence>
<feature type="transmembrane region" description="Helical" evidence="7">
    <location>
        <begin position="175"/>
        <end position="196"/>
    </location>
</feature>
<keyword evidence="5 7" id="KW-1133">Transmembrane helix</keyword>
<evidence type="ECO:0000256" key="6">
    <source>
        <dbReference type="ARBA" id="ARBA00023136"/>
    </source>
</evidence>
<feature type="transmembrane region" description="Helical" evidence="7">
    <location>
        <begin position="258"/>
        <end position="277"/>
    </location>
</feature>
<dbReference type="GO" id="GO:0005886">
    <property type="term" value="C:plasma membrane"/>
    <property type="evidence" value="ECO:0007669"/>
    <property type="project" value="UniProtKB-SubCell"/>
</dbReference>
<dbReference type="AlphaFoldDB" id="A0A0A3HYG1"/>
<evidence type="ECO:0000256" key="2">
    <source>
        <dbReference type="ARBA" id="ARBA00007430"/>
    </source>
</evidence>
<keyword evidence="9" id="KW-1185">Reference proteome</keyword>
<evidence type="ECO:0000256" key="4">
    <source>
        <dbReference type="ARBA" id="ARBA00022692"/>
    </source>
</evidence>
<feature type="transmembrane region" description="Helical" evidence="7">
    <location>
        <begin position="289"/>
        <end position="311"/>
    </location>
</feature>
<feature type="transmembrane region" description="Helical" evidence="7">
    <location>
        <begin position="84"/>
        <end position="112"/>
    </location>
</feature>
<dbReference type="PANTHER" id="PTHR30250">
    <property type="entry name" value="PST FAMILY PREDICTED COLANIC ACID TRANSPORTER"/>
    <property type="match status" value="1"/>
</dbReference>
<feature type="transmembrane region" description="Helical" evidence="7">
    <location>
        <begin position="323"/>
        <end position="346"/>
    </location>
</feature>
<dbReference type="eggNOG" id="COG2244">
    <property type="taxonomic scope" value="Bacteria"/>
</dbReference>
<feature type="transmembrane region" description="Helical" evidence="7">
    <location>
        <begin position="24"/>
        <end position="42"/>
    </location>
</feature>
<gene>
    <name evidence="8" type="ORF">CD29_14500</name>
</gene>
<evidence type="ECO:0000256" key="7">
    <source>
        <dbReference type="SAM" id="Phobius"/>
    </source>
</evidence>
<dbReference type="OrthoDB" id="9770347at2"/>
<keyword evidence="3" id="KW-1003">Cell membrane</keyword>